<feature type="binding site" evidence="13">
    <location>
        <begin position="54"/>
        <end position="61"/>
    </location>
    <ligand>
        <name>ATP</name>
        <dbReference type="ChEBI" id="CHEBI:30616"/>
    </ligand>
</feature>
<dbReference type="Proteomes" id="UP001138921">
    <property type="component" value="Unassembled WGS sequence"/>
</dbReference>
<dbReference type="PANTHER" id="PTHR42724">
    <property type="entry name" value="TETRAACYLDISACCHARIDE 4'-KINASE"/>
    <property type="match status" value="1"/>
</dbReference>
<comment type="catalytic activity">
    <reaction evidence="13">
        <text>a lipid A disaccharide + ATP = a lipid IVA + ADP + H(+)</text>
        <dbReference type="Rhea" id="RHEA:67840"/>
        <dbReference type="ChEBI" id="CHEBI:15378"/>
        <dbReference type="ChEBI" id="CHEBI:30616"/>
        <dbReference type="ChEBI" id="CHEBI:176343"/>
        <dbReference type="ChEBI" id="CHEBI:176425"/>
        <dbReference type="ChEBI" id="CHEBI:456216"/>
        <dbReference type="EC" id="2.7.1.130"/>
    </reaction>
</comment>
<comment type="similarity">
    <text evidence="13">Belongs to the LpxK family.</text>
</comment>
<dbReference type="GO" id="GO:0005524">
    <property type="term" value="F:ATP binding"/>
    <property type="evidence" value="ECO:0007669"/>
    <property type="project" value="UniProtKB-UniRule"/>
</dbReference>
<keyword evidence="14" id="KW-1133">Transmembrane helix</keyword>
<organism evidence="15 16">
    <name type="scientific">Aminobacter anthyllidis</name>
    <dbReference type="NCBI Taxonomy" id="1035067"/>
    <lineage>
        <taxon>Bacteria</taxon>
        <taxon>Pseudomonadati</taxon>
        <taxon>Pseudomonadota</taxon>
        <taxon>Alphaproteobacteria</taxon>
        <taxon>Hyphomicrobiales</taxon>
        <taxon>Phyllobacteriaceae</taxon>
        <taxon>Aminobacter</taxon>
    </lineage>
</organism>
<reference evidence="15" key="1">
    <citation type="journal article" date="2021" name="Microorganisms">
        <title>Phylogenomic Reconstruction and Metabolic Potential of the Genus Aminobacter.</title>
        <authorList>
            <person name="Artuso I."/>
            <person name="Turrini P."/>
            <person name="Pirolo M."/>
            <person name="Lugli G.A."/>
            <person name="Ventura M."/>
            <person name="Visca P."/>
        </authorList>
    </citation>
    <scope>NUCLEOTIDE SEQUENCE</scope>
    <source>
        <strain evidence="15">LMG 26462</strain>
    </source>
</reference>
<keyword evidence="10 13" id="KW-0067">ATP-binding</keyword>
<evidence type="ECO:0000256" key="8">
    <source>
        <dbReference type="ARBA" id="ARBA00022741"/>
    </source>
</evidence>
<evidence type="ECO:0000256" key="12">
    <source>
        <dbReference type="ARBA" id="ARBA00029757"/>
    </source>
</evidence>
<comment type="function">
    <text evidence="1 13">Transfers the gamma-phosphate of ATP to the 4'-position of a tetraacyldisaccharide 1-phosphate intermediate (termed DS-1-P) to form tetraacyldisaccharide 1,4'-bis-phosphate (lipid IVA).</text>
</comment>
<gene>
    <name evidence="13" type="primary">lpxK</name>
    <name evidence="15" type="ORF">J1C56_05500</name>
</gene>
<evidence type="ECO:0000256" key="9">
    <source>
        <dbReference type="ARBA" id="ARBA00022777"/>
    </source>
</evidence>
<dbReference type="RefSeq" id="WP_214388241.1">
    <property type="nucleotide sequence ID" value="NZ_JAFLWW010000002.1"/>
</dbReference>
<dbReference type="GO" id="GO:0009029">
    <property type="term" value="F:lipid-A 4'-kinase activity"/>
    <property type="evidence" value="ECO:0007669"/>
    <property type="project" value="UniProtKB-UniRule"/>
</dbReference>
<accession>A0A9X1D363</accession>
<dbReference type="Pfam" id="PF02606">
    <property type="entry name" value="LpxK"/>
    <property type="match status" value="1"/>
</dbReference>
<dbReference type="HAMAP" id="MF_00409">
    <property type="entry name" value="LpxK"/>
    <property type="match status" value="1"/>
</dbReference>
<reference evidence="15" key="2">
    <citation type="submission" date="2021-03" db="EMBL/GenBank/DDBJ databases">
        <authorList>
            <person name="Artuso I."/>
            <person name="Turrini P."/>
            <person name="Pirolo M."/>
            <person name="Lugli G.A."/>
            <person name="Ventura M."/>
            <person name="Visca P."/>
        </authorList>
    </citation>
    <scope>NUCLEOTIDE SEQUENCE</scope>
    <source>
        <strain evidence="15">LMG 26462</strain>
    </source>
</reference>
<keyword evidence="6 13" id="KW-0441">Lipid A biosynthesis</keyword>
<evidence type="ECO:0000313" key="15">
    <source>
        <dbReference type="EMBL" id="MBT1155042.1"/>
    </source>
</evidence>
<dbReference type="PANTHER" id="PTHR42724:SF1">
    <property type="entry name" value="TETRAACYLDISACCHARIDE 4'-KINASE, MITOCHONDRIAL-RELATED"/>
    <property type="match status" value="1"/>
</dbReference>
<feature type="transmembrane region" description="Helical" evidence="14">
    <location>
        <begin position="15"/>
        <end position="32"/>
    </location>
</feature>
<dbReference type="AlphaFoldDB" id="A0A9X1D363"/>
<comment type="pathway">
    <text evidence="2 13">Glycolipid biosynthesis; lipid IV(A) biosynthesis; lipid IV(A) from (3R)-3-hydroxytetradecanoyl-[acyl-carrier-protein] and UDP-N-acetyl-alpha-D-glucosamine: step 6/6.</text>
</comment>
<evidence type="ECO:0000256" key="11">
    <source>
        <dbReference type="ARBA" id="ARBA00023098"/>
    </source>
</evidence>
<evidence type="ECO:0000256" key="10">
    <source>
        <dbReference type="ARBA" id="ARBA00022840"/>
    </source>
</evidence>
<evidence type="ECO:0000256" key="5">
    <source>
        <dbReference type="ARBA" id="ARBA00022516"/>
    </source>
</evidence>
<evidence type="ECO:0000256" key="7">
    <source>
        <dbReference type="ARBA" id="ARBA00022679"/>
    </source>
</evidence>
<dbReference type="GO" id="GO:0005886">
    <property type="term" value="C:plasma membrane"/>
    <property type="evidence" value="ECO:0007669"/>
    <property type="project" value="TreeGrafter"/>
</dbReference>
<evidence type="ECO:0000256" key="6">
    <source>
        <dbReference type="ARBA" id="ARBA00022556"/>
    </source>
</evidence>
<keyword evidence="14" id="KW-0472">Membrane</keyword>
<keyword evidence="5 13" id="KW-0444">Lipid biosynthesis</keyword>
<evidence type="ECO:0000256" key="13">
    <source>
        <dbReference type="HAMAP-Rule" id="MF_00409"/>
    </source>
</evidence>
<keyword evidence="14" id="KW-0812">Transmembrane</keyword>
<dbReference type="SUPFAM" id="SSF52540">
    <property type="entry name" value="P-loop containing nucleoside triphosphate hydrolases"/>
    <property type="match status" value="1"/>
</dbReference>
<comment type="caution">
    <text evidence="15">The sequence shown here is derived from an EMBL/GenBank/DDBJ whole genome shotgun (WGS) entry which is preliminary data.</text>
</comment>
<dbReference type="InterPro" id="IPR003758">
    <property type="entry name" value="LpxK"/>
</dbReference>
<keyword evidence="16" id="KW-1185">Reference proteome</keyword>
<evidence type="ECO:0000256" key="3">
    <source>
        <dbReference type="ARBA" id="ARBA00012071"/>
    </source>
</evidence>
<evidence type="ECO:0000313" key="16">
    <source>
        <dbReference type="Proteomes" id="UP001138921"/>
    </source>
</evidence>
<dbReference type="EC" id="2.7.1.130" evidence="3 13"/>
<evidence type="ECO:0000256" key="4">
    <source>
        <dbReference type="ARBA" id="ARBA00016436"/>
    </source>
</evidence>
<protein>
    <recommendedName>
        <fullName evidence="4 13">Tetraacyldisaccharide 4'-kinase</fullName>
        <ecNumber evidence="3 13">2.7.1.130</ecNumber>
    </recommendedName>
    <alternativeName>
        <fullName evidence="12 13">Lipid A 4'-kinase</fullName>
    </alternativeName>
</protein>
<dbReference type="GO" id="GO:0009244">
    <property type="term" value="P:lipopolysaccharide core region biosynthetic process"/>
    <property type="evidence" value="ECO:0007669"/>
    <property type="project" value="TreeGrafter"/>
</dbReference>
<evidence type="ECO:0000256" key="14">
    <source>
        <dbReference type="SAM" id="Phobius"/>
    </source>
</evidence>
<dbReference type="GO" id="GO:0009245">
    <property type="term" value="P:lipid A biosynthetic process"/>
    <property type="evidence" value="ECO:0007669"/>
    <property type="project" value="UniProtKB-UniRule"/>
</dbReference>
<keyword evidence="9 13" id="KW-0418">Kinase</keyword>
<evidence type="ECO:0000256" key="1">
    <source>
        <dbReference type="ARBA" id="ARBA00002274"/>
    </source>
</evidence>
<proteinExistence type="inferred from homology"/>
<keyword evidence="11 13" id="KW-0443">Lipid metabolism</keyword>
<evidence type="ECO:0000256" key="2">
    <source>
        <dbReference type="ARBA" id="ARBA00004870"/>
    </source>
</evidence>
<dbReference type="NCBIfam" id="TIGR00682">
    <property type="entry name" value="lpxK"/>
    <property type="match status" value="1"/>
</dbReference>
<sequence length="341" mass="36978">MASEAPPFWWEKPDWRAFALYPASALYALVAGRRMKAAKREKMDAPVLCVGNFTVGGTGKTPVAIALARQAKRMQLVPGFLSRGHGGSFAEPHIVDAHHDSAKHVGDEPLLLAEHALVAVSANRAAGARMLIERGCNFLIMDDGFQSARIHIDYALIVVDARYGLGNGHVIPGGPMRARLIDQLRFADAVLKMGEGEKADAVVRQAARAGKPVFAAIARPRGKKAFAGRRFLAFAGIGHPEKFFATLTKAGATVVLAHPFADHHFYLPDELEDLATAARAGELELVTTSKDAARLRHGAASPEFLENLNVLEIDAVFDIENAPERIISETLEAWRRRKISG</sequence>
<dbReference type="InterPro" id="IPR027417">
    <property type="entry name" value="P-loop_NTPase"/>
</dbReference>
<dbReference type="EMBL" id="JAFLWW010000002">
    <property type="protein sequence ID" value="MBT1155042.1"/>
    <property type="molecule type" value="Genomic_DNA"/>
</dbReference>
<keyword evidence="7 13" id="KW-0808">Transferase</keyword>
<name>A0A9X1D363_9HYPH</name>
<keyword evidence="8 13" id="KW-0547">Nucleotide-binding</keyword>